<sequence length="235" mass="26127">MSGGGMDVQFAKDIDKITSILWVGYPGEAGGAAIADVIFGYYNPSGRLPMSWYPQSYTKNIPMTNMNMRPDPFTGYPGRTYRFYTGPTIYTFGHGLSYTAFNHHLIQATKLVSIPLANNHVCHSSNCKSIDVVDEQSCRNLNFNIHLRVRNTGKMSGGQTVFLFLSPPKVHNSPQKHLMGFEKVFLSPQTEGLVRFNVDVCKDLSVVDEHGSRKIALGQHVLHVGTLNYSLNVII</sequence>
<dbReference type="GO" id="GO:0048046">
    <property type="term" value="C:apoplast"/>
    <property type="evidence" value="ECO:0007669"/>
    <property type="project" value="TreeGrafter"/>
</dbReference>
<accession>A0A7J7GBU7</accession>
<dbReference type="GO" id="GO:0045493">
    <property type="term" value="P:xylan catabolic process"/>
    <property type="evidence" value="ECO:0007669"/>
    <property type="project" value="InterPro"/>
</dbReference>
<evidence type="ECO:0000256" key="1">
    <source>
        <dbReference type="ARBA" id="ARBA00022801"/>
    </source>
</evidence>
<dbReference type="InterPro" id="IPR013783">
    <property type="entry name" value="Ig-like_fold"/>
</dbReference>
<reference evidence="5" key="1">
    <citation type="journal article" date="2020" name="Nat. Commun.">
        <title>Genome assembly of wild tea tree DASZ reveals pedigree and selection history of tea varieties.</title>
        <authorList>
            <person name="Zhang W."/>
            <person name="Zhang Y."/>
            <person name="Qiu H."/>
            <person name="Guo Y."/>
            <person name="Wan H."/>
            <person name="Zhang X."/>
            <person name="Scossa F."/>
            <person name="Alseekh S."/>
            <person name="Zhang Q."/>
            <person name="Wang P."/>
            <person name="Xu L."/>
            <person name="Schmidt M.H."/>
            <person name="Jia X."/>
            <person name="Li D."/>
            <person name="Zhu A."/>
            <person name="Guo F."/>
            <person name="Chen W."/>
            <person name="Ni D."/>
            <person name="Usadel B."/>
            <person name="Fernie A.R."/>
            <person name="Wen W."/>
        </authorList>
    </citation>
    <scope>NUCLEOTIDE SEQUENCE [LARGE SCALE GENOMIC DNA]</scope>
    <source>
        <strain evidence="5">cv. G240</strain>
    </source>
</reference>
<dbReference type="GO" id="GO:0009044">
    <property type="term" value="F:xylan 1,4-beta-xylosidase activity"/>
    <property type="evidence" value="ECO:0007669"/>
    <property type="project" value="InterPro"/>
</dbReference>
<dbReference type="PANTHER" id="PTHR42721:SF14">
    <property type="entry name" value="BETA-D-XYLOSIDASE 4-RELATED"/>
    <property type="match status" value="1"/>
</dbReference>
<dbReference type="SUPFAM" id="SSF52279">
    <property type="entry name" value="Beta-D-glucan exohydrolase, C-terminal domain"/>
    <property type="match status" value="1"/>
</dbReference>
<dbReference type="FunFam" id="2.60.40.10:FF:001384">
    <property type="entry name" value="Beta-D-xylosidase 4"/>
    <property type="match status" value="1"/>
</dbReference>
<dbReference type="GO" id="GO:0031222">
    <property type="term" value="P:arabinan catabolic process"/>
    <property type="evidence" value="ECO:0007669"/>
    <property type="project" value="TreeGrafter"/>
</dbReference>
<organism evidence="4 5">
    <name type="scientific">Camellia sinensis</name>
    <name type="common">Tea plant</name>
    <name type="synonym">Thea sinensis</name>
    <dbReference type="NCBI Taxonomy" id="4442"/>
    <lineage>
        <taxon>Eukaryota</taxon>
        <taxon>Viridiplantae</taxon>
        <taxon>Streptophyta</taxon>
        <taxon>Embryophyta</taxon>
        <taxon>Tracheophyta</taxon>
        <taxon>Spermatophyta</taxon>
        <taxon>Magnoliopsida</taxon>
        <taxon>eudicotyledons</taxon>
        <taxon>Gunneridae</taxon>
        <taxon>Pentapetalae</taxon>
        <taxon>asterids</taxon>
        <taxon>Ericales</taxon>
        <taxon>Theaceae</taxon>
        <taxon>Camellia</taxon>
    </lineage>
</organism>
<dbReference type="EMBL" id="JACBKZ010000012">
    <property type="protein sequence ID" value="KAF5936894.1"/>
    <property type="molecule type" value="Genomic_DNA"/>
</dbReference>
<feature type="domain" description="Fibronectin type III-like" evidence="3">
    <location>
        <begin position="159"/>
        <end position="228"/>
    </location>
</feature>
<dbReference type="InterPro" id="IPR044993">
    <property type="entry name" value="BXL"/>
</dbReference>
<dbReference type="PANTHER" id="PTHR42721">
    <property type="entry name" value="SUGAR HYDROLASE-RELATED"/>
    <property type="match status" value="1"/>
</dbReference>
<dbReference type="Pfam" id="PF14310">
    <property type="entry name" value="Fn3-like"/>
    <property type="match status" value="1"/>
</dbReference>
<dbReference type="SMART" id="SM01217">
    <property type="entry name" value="Fn3_like"/>
    <property type="match status" value="1"/>
</dbReference>
<keyword evidence="2" id="KW-0326">Glycosidase</keyword>
<keyword evidence="1" id="KW-0378">Hydrolase</keyword>
<dbReference type="Gene3D" id="3.40.50.1700">
    <property type="entry name" value="Glycoside hydrolase family 3 C-terminal domain"/>
    <property type="match status" value="1"/>
</dbReference>
<name>A0A7J7GBU7_CAMSI</name>
<evidence type="ECO:0000256" key="2">
    <source>
        <dbReference type="ARBA" id="ARBA00023295"/>
    </source>
</evidence>
<dbReference type="Proteomes" id="UP000593564">
    <property type="component" value="Unassembled WGS sequence"/>
</dbReference>
<dbReference type="InterPro" id="IPR002772">
    <property type="entry name" value="Glyco_hydro_3_C"/>
</dbReference>
<evidence type="ECO:0000313" key="4">
    <source>
        <dbReference type="EMBL" id="KAF5936894.1"/>
    </source>
</evidence>
<dbReference type="AlphaFoldDB" id="A0A7J7GBU7"/>
<evidence type="ECO:0000259" key="3">
    <source>
        <dbReference type="SMART" id="SM01217"/>
    </source>
</evidence>
<dbReference type="GO" id="GO:0046556">
    <property type="term" value="F:alpha-L-arabinofuranosidase activity"/>
    <property type="evidence" value="ECO:0007669"/>
    <property type="project" value="TreeGrafter"/>
</dbReference>
<dbReference type="Pfam" id="PF01915">
    <property type="entry name" value="Glyco_hydro_3_C"/>
    <property type="match status" value="1"/>
</dbReference>
<comment type="caution">
    <text evidence="4">The sequence shown here is derived from an EMBL/GenBank/DDBJ whole genome shotgun (WGS) entry which is preliminary data.</text>
</comment>
<dbReference type="InterPro" id="IPR026891">
    <property type="entry name" value="Fn3-like"/>
</dbReference>
<proteinExistence type="predicted"/>
<dbReference type="InterPro" id="IPR036881">
    <property type="entry name" value="Glyco_hydro_3_C_sf"/>
</dbReference>
<gene>
    <name evidence="4" type="ORF">HYC85_024400</name>
</gene>
<protein>
    <recommendedName>
        <fullName evidence="3">Fibronectin type III-like domain-containing protein</fullName>
    </recommendedName>
</protein>
<reference evidence="4 5" key="2">
    <citation type="submission" date="2020-07" db="EMBL/GenBank/DDBJ databases">
        <title>Genome assembly of wild tea tree DASZ reveals pedigree and selection history of tea varieties.</title>
        <authorList>
            <person name="Zhang W."/>
        </authorList>
    </citation>
    <scope>NUCLEOTIDE SEQUENCE [LARGE SCALE GENOMIC DNA]</scope>
    <source>
        <strain evidence="5">cv. G240</strain>
        <tissue evidence="4">Leaf</tissue>
    </source>
</reference>
<keyword evidence="5" id="KW-1185">Reference proteome</keyword>
<dbReference type="Gene3D" id="2.60.40.10">
    <property type="entry name" value="Immunoglobulins"/>
    <property type="match status" value="1"/>
</dbReference>
<evidence type="ECO:0000313" key="5">
    <source>
        <dbReference type="Proteomes" id="UP000593564"/>
    </source>
</evidence>